<feature type="region of interest" description="Disordered" evidence="1">
    <location>
        <begin position="1"/>
        <end position="33"/>
    </location>
</feature>
<protein>
    <submittedName>
        <fullName evidence="2">Uncharacterized protein</fullName>
    </submittedName>
</protein>
<evidence type="ECO:0000256" key="1">
    <source>
        <dbReference type="SAM" id="MobiDB-lite"/>
    </source>
</evidence>
<accession>X1VUV2</accession>
<sequence>GISRKTSKTVVVKKGDKGRDLGQIPPPNPICKV</sequence>
<feature type="non-terminal residue" evidence="2">
    <location>
        <position position="1"/>
    </location>
</feature>
<organism evidence="2">
    <name type="scientific">marine sediment metagenome</name>
    <dbReference type="NCBI Taxonomy" id="412755"/>
    <lineage>
        <taxon>unclassified sequences</taxon>
        <taxon>metagenomes</taxon>
        <taxon>ecological metagenomes</taxon>
    </lineage>
</organism>
<proteinExistence type="predicted"/>
<evidence type="ECO:0000313" key="2">
    <source>
        <dbReference type="EMBL" id="GAJ25082.1"/>
    </source>
</evidence>
<gene>
    <name evidence="2" type="ORF">S12H4_56380</name>
</gene>
<name>X1VUV2_9ZZZZ</name>
<comment type="caution">
    <text evidence="2">The sequence shown here is derived from an EMBL/GenBank/DDBJ whole genome shotgun (WGS) entry which is preliminary data.</text>
</comment>
<feature type="compositionally biased region" description="Pro residues" evidence="1">
    <location>
        <begin position="24"/>
        <end position="33"/>
    </location>
</feature>
<dbReference type="EMBL" id="BARW01036296">
    <property type="protein sequence ID" value="GAJ25082.1"/>
    <property type="molecule type" value="Genomic_DNA"/>
</dbReference>
<dbReference type="AlphaFoldDB" id="X1VUV2"/>
<reference evidence="2" key="1">
    <citation type="journal article" date="2014" name="Front. Microbiol.">
        <title>High frequency of phylogenetically diverse reductive dehalogenase-homologous genes in deep subseafloor sedimentary metagenomes.</title>
        <authorList>
            <person name="Kawai M."/>
            <person name="Futagami T."/>
            <person name="Toyoda A."/>
            <person name="Takaki Y."/>
            <person name="Nishi S."/>
            <person name="Hori S."/>
            <person name="Arai W."/>
            <person name="Tsubouchi T."/>
            <person name="Morono Y."/>
            <person name="Uchiyama I."/>
            <person name="Ito T."/>
            <person name="Fujiyama A."/>
            <person name="Inagaki F."/>
            <person name="Takami H."/>
        </authorList>
    </citation>
    <scope>NUCLEOTIDE SEQUENCE</scope>
    <source>
        <strain evidence="2">Expedition CK06-06</strain>
    </source>
</reference>
<feature type="compositionally biased region" description="Low complexity" evidence="1">
    <location>
        <begin position="1"/>
        <end position="12"/>
    </location>
</feature>